<evidence type="ECO:0000256" key="1">
    <source>
        <dbReference type="SAM" id="SignalP"/>
    </source>
</evidence>
<dbReference type="EMBL" id="JAGHQM010001299">
    <property type="protein sequence ID" value="KAH0555922.1"/>
    <property type="molecule type" value="Genomic_DNA"/>
</dbReference>
<dbReference type="Proteomes" id="UP000750711">
    <property type="component" value="Unassembled WGS sequence"/>
</dbReference>
<keyword evidence="3" id="KW-1185">Reference proteome</keyword>
<evidence type="ECO:0000313" key="3">
    <source>
        <dbReference type="Proteomes" id="UP000750711"/>
    </source>
</evidence>
<protein>
    <submittedName>
        <fullName evidence="2">Uncharacterized protein</fullName>
    </submittedName>
</protein>
<accession>A0A9P8L7Y2</accession>
<reference evidence="2" key="1">
    <citation type="submission" date="2021-03" db="EMBL/GenBank/DDBJ databases">
        <title>Comparative genomics and phylogenomic investigation of the class Geoglossomycetes provide insights into ecological specialization and systematics.</title>
        <authorList>
            <person name="Melie T."/>
            <person name="Pirro S."/>
            <person name="Miller A.N."/>
            <person name="Quandt A."/>
        </authorList>
    </citation>
    <scope>NUCLEOTIDE SEQUENCE</scope>
    <source>
        <strain evidence="2">CAQ_001_2017</strain>
    </source>
</reference>
<dbReference type="AlphaFoldDB" id="A0A9P8L7Y2"/>
<proteinExistence type="predicted"/>
<gene>
    <name evidence="2" type="ORF">GP486_006135</name>
</gene>
<comment type="caution">
    <text evidence="2">The sequence shown here is derived from an EMBL/GenBank/DDBJ whole genome shotgun (WGS) entry which is preliminary data.</text>
</comment>
<organism evidence="2 3">
    <name type="scientific">Trichoglossum hirsutum</name>
    <dbReference type="NCBI Taxonomy" id="265104"/>
    <lineage>
        <taxon>Eukaryota</taxon>
        <taxon>Fungi</taxon>
        <taxon>Dikarya</taxon>
        <taxon>Ascomycota</taxon>
        <taxon>Pezizomycotina</taxon>
        <taxon>Geoglossomycetes</taxon>
        <taxon>Geoglossales</taxon>
        <taxon>Geoglossaceae</taxon>
        <taxon>Trichoglossum</taxon>
    </lineage>
</organism>
<sequence length="288" mass="30860">MKTTTFALVILGANSLGVLAIPVEPDNPVFQGCLDSGNTFDECHLAVAVGKRDGNNVDAEPFRDCLDSGKTLDACRLAVPNARRDGPNDVAVTPFQDCLTSGKSFDECRLSQGLVSRSDVTLVERGWDGIVTELGRNWGGQSKCYTADKGHWLTNTAVRNVAKEACTQALKQLTEAGVAIFTKKITGFYDGLLGPVVKPGVKLFFSTYVQKRTGIDFKLDTLGEDLCEKGIKHLADDDGCNTPKKVGVIVSHRAVNGGLFDWTIDGKPPVYGPTGVCSNCILSMVVEA</sequence>
<keyword evidence="1" id="KW-0732">Signal</keyword>
<feature type="chain" id="PRO_5040483783" evidence="1">
    <location>
        <begin position="21"/>
        <end position="288"/>
    </location>
</feature>
<name>A0A9P8L7Y2_9PEZI</name>
<feature type="signal peptide" evidence="1">
    <location>
        <begin position="1"/>
        <end position="20"/>
    </location>
</feature>
<evidence type="ECO:0000313" key="2">
    <source>
        <dbReference type="EMBL" id="KAH0555922.1"/>
    </source>
</evidence>